<accession>A0A2M4B222</accession>
<evidence type="ECO:0000256" key="1">
    <source>
        <dbReference type="SAM" id="SignalP"/>
    </source>
</evidence>
<dbReference type="EMBL" id="GGFK01013681">
    <property type="protein sequence ID" value="MBW47002.1"/>
    <property type="molecule type" value="Transcribed_RNA"/>
</dbReference>
<keyword evidence="1" id="KW-0732">Signal</keyword>
<feature type="chain" id="PRO_5014779187" evidence="1">
    <location>
        <begin position="22"/>
        <end position="192"/>
    </location>
</feature>
<organism evidence="2">
    <name type="scientific">Anopheles triannulatus</name>
    <dbReference type="NCBI Taxonomy" id="58253"/>
    <lineage>
        <taxon>Eukaryota</taxon>
        <taxon>Metazoa</taxon>
        <taxon>Ecdysozoa</taxon>
        <taxon>Arthropoda</taxon>
        <taxon>Hexapoda</taxon>
        <taxon>Insecta</taxon>
        <taxon>Pterygota</taxon>
        <taxon>Neoptera</taxon>
        <taxon>Endopterygota</taxon>
        <taxon>Diptera</taxon>
        <taxon>Nematocera</taxon>
        <taxon>Culicoidea</taxon>
        <taxon>Culicidae</taxon>
        <taxon>Anophelinae</taxon>
        <taxon>Anopheles</taxon>
    </lineage>
</organism>
<name>A0A2M4B222_9DIPT</name>
<sequence length="192" mass="20430">MPLREPFSPLLGLALLSILRAFSCPDLADKPIPLASTTVGNPTTLMPAAFGPPLFRFVVASAERLVPLVGGILRSPATLPFAFLPSPRFSPFEALFDDIRFAPEPLLEDDLLPLDPTPPAPAPAAVTPPAPLFDVAFVDIVAEELLLPAGTVKPAVAPAAPPVVFGFLLSTSEYDMRIGFTSATMRCFLFTF</sequence>
<evidence type="ECO:0000313" key="2">
    <source>
        <dbReference type="EMBL" id="MBW47002.1"/>
    </source>
</evidence>
<dbReference type="AlphaFoldDB" id="A0A2M4B222"/>
<feature type="signal peptide" evidence="1">
    <location>
        <begin position="1"/>
        <end position="21"/>
    </location>
</feature>
<protein>
    <submittedName>
        <fullName evidence="2">Putative secreted protein</fullName>
    </submittedName>
</protein>
<reference evidence="2" key="1">
    <citation type="submission" date="2018-01" db="EMBL/GenBank/DDBJ databases">
        <title>An insight into the sialome of Amazonian anophelines.</title>
        <authorList>
            <person name="Ribeiro J.M."/>
            <person name="Scarpassa V."/>
            <person name="Calvo E."/>
        </authorList>
    </citation>
    <scope>NUCLEOTIDE SEQUENCE</scope>
    <source>
        <tissue evidence="2">Salivary glands</tissue>
    </source>
</reference>
<proteinExistence type="predicted"/>